<dbReference type="InterPro" id="IPR002142">
    <property type="entry name" value="Peptidase_S49"/>
</dbReference>
<evidence type="ECO:0000256" key="6">
    <source>
        <dbReference type="ARBA" id="ARBA00023136"/>
    </source>
</evidence>
<dbReference type="CDD" id="cd07018">
    <property type="entry name" value="S49_SppA_67K_type"/>
    <property type="match status" value="1"/>
</dbReference>
<dbReference type="SUPFAM" id="SSF52096">
    <property type="entry name" value="ClpP/crotonase"/>
    <property type="match status" value="2"/>
</dbReference>
<feature type="domain" description="Peptidase S49" evidence="9">
    <location>
        <begin position="119"/>
        <end position="268"/>
    </location>
</feature>
<dbReference type="InterPro" id="IPR047217">
    <property type="entry name" value="S49_SppA_67K_type_N"/>
</dbReference>
<keyword evidence="4" id="KW-0378">Hydrolase</keyword>
<dbReference type="NCBIfam" id="TIGR00705">
    <property type="entry name" value="SppA_67K"/>
    <property type="match status" value="1"/>
</dbReference>
<dbReference type="GO" id="GO:0016020">
    <property type="term" value="C:membrane"/>
    <property type="evidence" value="ECO:0007669"/>
    <property type="project" value="UniProtKB-SubCell"/>
</dbReference>
<dbReference type="InterPro" id="IPR047272">
    <property type="entry name" value="S49_SppA_C"/>
</dbReference>
<feature type="transmembrane region" description="Helical" evidence="8">
    <location>
        <begin position="6"/>
        <end position="31"/>
    </location>
</feature>
<evidence type="ECO:0000256" key="4">
    <source>
        <dbReference type="ARBA" id="ARBA00022801"/>
    </source>
</evidence>
<organism evidence="10">
    <name type="scientific">Eiseniibacteriota bacterium</name>
    <dbReference type="NCBI Taxonomy" id="2212470"/>
    <lineage>
        <taxon>Bacteria</taxon>
        <taxon>Candidatus Eiseniibacteriota</taxon>
    </lineage>
</organism>
<keyword evidence="3" id="KW-0645">Protease</keyword>
<evidence type="ECO:0000256" key="2">
    <source>
        <dbReference type="ARBA" id="ARBA00008683"/>
    </source>
</evidence>
<evidence type="ECO:0000256" key="7">
    <source>
        <dbReference type="PIRSR" id="PIRSR001217-1"/>
    </source>
</evidence>
<keyword evidence="6 8" id="KW-0472">Membrane</keyword>
<gene>
    <name evidence="10" type="primary">sppA</name>
    <name evidence="10" type="ORF">ENO08_06455</name>
</gene>
<dbReference type="PANTHER" id="PTHR33209">
    <property type="entry name" value="PROTEASE 4"/>
    <property type="match status" value="1"/>
</dbReference>
<accession>A0A7V2AVL2</accession>
<evidence type="ECO:0000313" key="10">
    <source>
        <dbReference type="EMBL" id="HER44083.1"/>
    </source>
</evidence>
<evidence type="ECO:0000256" key="1">
    <source>
        <dbReference type="ARBA" id="ARBA00004370"/>
    </source>
</evidence>
<sequence length="579" mass="63984">GISVASFFRAFFATLLALVVLIAAVVGVVAVKSGQKAKIKDHSYLVIDIYGEVLEYDPPGGVVSEVLGGEPETLTRILGNLEKAAADDRIDGVIMKLSASNTLGRAMRGEIRESVKKVRASGKKVYAFADNINSSVYVLAAPCDSIYMPPTGYITFTGFRVDGTYVKGTLEKLGIKPNVHRIKDYKSAAEMVTRADMSPEAREMYRWLLGDGWDYYVSCLGEDRGLTEEQIAGIMDYALLRPVEAVERGLVDRLLYWDELEGMLKQEKDERLRTVSMSRYADEERGDLGLEGKKKIAVVHAQGMIGGRTNKVDPVLGMLMGHESVNADLRRAMEDEDVAAIVFRVNSSGGESLASDLIGRQVHVAAQVKPVVVSMVDVAASGGYMIAYRASRMVADPMTITGSIGSISMKFNMKGLYDKLGMTHDYVTQGPSALFWSDTRDFTPEERERFEQNHWADFNAWLADVASCRGMTFEEAEKLAHGRVWTGRQAKENGLIDEVGGLDKAVEIAKELAEIPGEERVTIVHYPKKQDLFDMILSGDNIVASAARWALYRFIREDLAGTVEMLEEGRFDYLAEPME</sequence>
<dbReference type="Proteomes" id="UP000886069">
    <property type="component" value="Unassembled WGS sequence"/>
</dbReference>
<name>A0A7V2AVL2_UNCEI</name>
<evidence type="ECO:0000256" key="3">
    <source>
        <dbReference type="ARBA" id="ARBA00022670"/>
    </source>
</evidence>
<dbReference type="Gene3D" id="3.90.226.10">
    <property type="entry name" value="2-enoyl-CoA Hydratase, Chain A, domain 1"/>
    <property type="match status" value="3"/>
</dbReference>
<keyword evidence="5" id="KW-0720">Serine protease</keyword>
<dbReference type="GO" id="GO:0008236">
    <property type="term" value="F:serine-type peptidase activity"/>
    <property type="evidence" value="ECO:0007669"/>
    <property type="project" value="UniProtKB-KW"/>
</dbReference>
<dbReference type="InterPro" id="IPR004634">
    <property type="entry name" value="Pept_S49_pIV"/>
</dbReference>
<dbReference type="CDD" id="cd07023">
    <property type="entry name" value="S49_Sppa_N_C"/>
    <property type="match status" value="1"/>
</dbReference>
<dbReference type="NCBIfam" id="TIGR00706">
    <property type="entry name" value="SppA_dom"/>
    <property type="match status" value="1"/>
</dbReference>
<dbReference type="InterPro" id="IPR004635">
    <property type="entry name" value="Pept_S49_SppA"/>
</dbReference>
<dbReference type="EMBL" id="DSEC01000459">
    <property type="protein sequence ID" value="HER44083.1"/>
    <property type="molecule type" value="Genomic_DNA"/>
</dbReference>
<keyword evidence="8" id="KW-0812">Transmembrane</keyword>
<dbReference type="PANTHER" id="PTHR33209:SF1">
    <property type="entry name" value="PEPTIDASE S49 DOMAIN-CONTAINING PROTEIN"/>
    <property type="match status" value="1"/>
</dbReference>
<keyword evidence="8" id="KW-1133">Transmembrane helix</keyword>
<dbReference type="AlphaFoldDB" id="A0A7V2AVL2"/>
<proteinExistence type="inferred from homology"/>
<feature type="active site" description="Nucleophile" evidence="7">
    <location>
        <position position="381"/>
    </location>
</feature>
<dbReference type="GO" id="GO:0006465">
    <property type="term" value="P:signal peptide processing"/>
    <property type="evidence" value="ECO:0007669"/>
    <property type="project" value="InterPro"/>
</dbReference>
<comment type="caution">
    <text evidence="10">The sequence shown here is derived from an EMBL/GenBank/DDBJ whole genome shotgun (WGS) entry which is preliminary data.</text>
</comment>
<feature type="non-terminal residue" evidence="10">
    <location>
        <position position="1"/>
    </location>
</feature>
<evidence type="ECO:0000259" key="9">
    <source>
        <dbReference type="Pfam" id="PF01343"/>
    </source>
</evidence>
<evidence type="ECO:0000256" key="8">
    <source>
        <dbReference type="SAM" id="Phobius"/>
    </source>
</evidence>
<comment type="subcellular location">
    <subcellularLocation>
        <location evidence="1">Membrane</location>
    </subcellularLocation>
</comment>
<dbReference type="Pfam" id="PF01343">
    <property type="entry name" value="Peptidase_S49"/>
    <property type="match status" value="2"/>
</dbReference>
<evidence type="ECO:0000256" key="5">
    <source>
        <dbReference type="ARBA" id="ARBA00022825"/>
    </source>
</evidence>
<protein>
    <submittedName>
        <fullName evidence="10">Signal peptide peptidase SppA</fullName>
    </submittedName>
</protein>
<reference evidence="10" key="1">
    <citation type="journal article" date="2020" name="mSystems">
        <title>Genome- and Community-Level Interaction Insights into Carbon Utilization and Element Cycling Functions of Hydrothermarchaeota in Hydrothermal Sediment.</title>
        <authorList>
            <person name="Zhou Z."/>
            <person name="Liu Y."/>
            <person name="Xu W."/>
            <person name="Pan J."/>
            <person name="Luo Z.H."/>
            <person name="Li M."/>
        </authorList>
    </citation>
    <scope>NUCLEOTIDE SEQUENCE [LARGE SCALE GENOMIC DNA]</scope>
    <source>
        <strain evidence="10">SpSt-1233</strain>
    </source>
</reference>
<dbReference type="InterPro" id="IPR029045">
    <property type="entry name" value="ClpP/crotonase-like_dom_sf"/>
</dbReference>
<feature type="active site" description="Proton donor/acceptor" evidence="7">
    <location>
        <position position="186"/>
    </location>
</feature>
<feature type="domain" description="Peptidase S49" evidence="9">
    <location>
        <begin position="366"/>
        <end position="515"/>
    </location>
</feature>
<comment type="similarity">
    <text evidence="2">Belongs to the peptidase S49 family.</text>
</comment>
<dbReference type="PIRSF" id="PIRSF001217">
    <property type="entry name" value="Protease_4_SppA"/>
    <property type="match status" value="1"/>
</dbReference>